<gene>
    <name evidence="2" type="ORF">NDU88_003814</name>
</gene>
<dbReference type="AlphaFoldDB" id="A0AAV7W379"/>
<keyword evidence="3" id="KW-1185">Reference proteome</keyword>
<evidence type="ECO:0000313" key="2">
    <source>
        <dbReference type="EMBL" id="KAJ1208428.1"/>
    </source>
</evidence>
<dbReference type="Proteomes" id="UP001066276">
    <property type="component" value="Chromosome 1_2"/>
</dbReference>
<organism evidence="2 3">
    <name type="scientific">Pleurodeles waltl</name>
    <name type="common">Iberian ribbed newt</name>
    <dbReference type="NCBI Taxonomy" id="8319"/>
    <lineage>
        <taxon>Eukaryota</taxon>
        <taxon>Metazoa</taxon>
        <taxon>Chordata</taxon>
        <taxon>Craniata</taxon>
        <taxon>Vertebrata</taxon>
        <taxon>Euteleostomi</taxon>
        <taxon>Amphibia</taxon>
        <taxon>Batrachia</taxon>
        <taxon>Caudata</taxon>
        <taxon>Salamandroidea</taxon>
        <taxon>Salamandridae</taxon>
        <taxon>Pleurodelinae</taxon>
        <taxon>Pleurodeles</taxon>
    </lineage>
</organism>
<feature type="compositionally biased region" description="Low complexity" evidence="1">
    <location>
        <begin position="83"/>
        <end position="95"/>
    </location>
</feature>
<name>A0AAV7W379_PLEWA</name>
<proteinExistence type="predicted"/>
<protein>
    <submittedName>
        <fullName evidence="2">Uncharacterized protein</fullName>
    </submittedName>
</protein>
<reference evidence="2" key="1">
    <citation type="journal article" date="2022" name="bioRxiv">
        <title>Sequencing and chromosome-scale assembly of the giantPleurodeles waltlgenome.</title>
        <authorList>
            <person name="Brown T."/>
            <person name="Elewa A."/>
            <person name="Iarovenko S."/>
            <person name="Subramanian E."/>
            <person name="Araus A.J."/>
            <person name="Petzold A."/>
            <person name="Susuki M."/>
            <person name="Suzuki K.-i.T."/>
            <person name="Hayashi T."/>
            <person name="Toyoda A."/>
            <person name="Oliveira C."/>
            <person name="Osipova E."/>
            <person name="Leigh N.D."/>
            <person name="Simon A."/>
            <person name="Yun M.H."/>
        </authorList>
    </citation>
    <scope>NUCLEOTIDE SEQUENCE</scope>
    <source>
        <strain evidence="2">20211129_DDA</strain>
        <tissue evidence="2">Liver</tissue>
    </source>
</reference>
<sequence>MRRPRVPTPLEPLWCYHPAAAMGVHAEKPLLERATWLHLHKIEALAVVMLEEETKEATNTSNYQLVGSQPHHYWHRRQPRSKTTTPQPQMPTSSN</sequence>
<feature type="region of interest" description="Disordered" evidence="1">
    <location>
        <begin position="56"/>
        <end position="95"/>
    </location>
</feature>
<evidence type="ECO:0000313" key="3">
    <source>
        <dbReference type="Proteomes" id="UP001066276"/>
    </source>
</evidence>
<accession>A0AAV7W379</accession>
<feature type="compositionally biased region" description="Polar residues" evidence="1">
    <location>
        <begin position="57"/>
        <end position="67"/>
    </location>
</feature>
<comment type="caution">
    <text evidence="2">The sequence shown here is derived from an EMBL/GenBank/DDBJ whole genome shotgun (WGS) entry which is preliminary data.</text>
</comment>
<evidence type="ECO:0000256" key="1">
    <source>
        <dbReference type="SAM" id="MobiDB-lite"/>
    </source>
</evidence>
<dbReference type="EMBL" id="JANPWB010000002">
    <property type="protein sequence ID" value="KAJ1208428.1"/>
    <property type="molecule type" value="Genomic_DNA"/>
</dbReference>